<reference evidence="1 2" key="1">
    <citation type="journal article" date="2018" name="Front. Plant Sci.">
        <title>Red Clover (Trifolium pratense) and Zigzag Clover (T. medium) - A Picture of Genomic Similarities and Differences.</title>
        <authorList>
            <person name="Dluhosova J."/>
            <person name="Istvanek J."/>
            <person name="Nedelnik J."/>
            <person name="Repkova J."/>
        </authorList>
    </citation>
    <scope>NUCLEOTIDE SEQUENCE [LARGE SCALE GENOMIC DNA]</scope>
    <source>
        <strain evidence="2">cv. 10/8</strain>
        <tissue evidence="1">Leaf</tissue>
    </source>
</reference>
<sequence>MTLASCRAAIFCFGVASRRDAPVQISSTRSSSSLRASSFISSSSGCSARRDGSPISTGMIAFVSYTSLKGVSPVVECGVIR</sequence>
<evidence type="ECO:0000313" key="1">
    <source>
        <dbReference type="EMBL" id="MCI37360.1"/>
    </source>
</evidence>
<dbReference type="EMBL" id="LXQA010243751">
    <property type="protein sequence ID" value="MCI37360.1"/>
    <property type="molecule type" value="Genomic_DNA"/>
</dbReference>
<feature type="non-terminal residue" evidence="1">
    <location>
        <position position="81"/>
    </location>
</feature>
<name>A0A392RNL3_9FABA</name>
<protein>
    <submittedName>
        <fullName evidence="1">Uncharacterized protein</fullName>
    </submittedName>
</protein>
<dbReference type="AlphaFoldDB" id="A0A392RNL3"/>
<comment type="caution">
    <text evidence="1">The sequence shown here is derived from an EMBL/GenBank/DDBJ whole genome shotgun (WGS) entry which is preliminary data.</text>
</comment>
<organism evidence="1 2">
    <name type="scientific">Trifolium medium</name>
    <dbReference type="NCBI Taxonomy" id="97028"/>
    <lineage>
        <taxon>Eukaryota</taxon>
        <taxon>Viridiplantae</taxon>
        <taxon>Streptophyta</taxon>
        <taxon>Embryophyta</taxon>
        <taxon>Tracheophyta</taxon>
        <taxon>Spermatophyta</taxon>
        <taxon>Magnoliopsida</taxon>
        <taxon>eudicotyledons</taxon>
        <taxon>Gunneridae</taxon>
        <taxon>Pentapetalae</taxon>
        <taxon>rosids</taxon>
        <taxon>fabids</taxon>
        <taxon>Fabales</taxon>
        <taxon>Fabaceae</taxon>
        <taxon>Papilionoideae</taxon>
        <taxon>50 kb inversion clade</taxon>
        <taxon>NPAAA clade</taxon>
        <taxon>Hologalegina</taxon>
        <taxon>IRL clade</taxon>
        <taxon>Trifolieae</taxon>
        <taxon>Trifolium</taxon>
    </lineage>
</organism>
<dbReference type="Proteomes" id="UP000265520">
    <property type="component" value="Unassembled WGS sequence"/>
</dbReference>
<evidence type="ECO:0000313" key="2">
    <source>
        <dbReference type="Proteomes" id="UP000265520"/>
    </source>
</evidence>
<accession>A0A392RNL3</accession>
<proteinExistence type="predicted"/>
<keyword evidence="2" id="KW-1185">Reference proteome</keyword>